<proteinExistence type="predicted"/>
<comment type="caution">
    <text evidence="9">The sequence shown here is derived from an EMBL/GenBank/DDBJ whole genome shotgun (WGS) entry which is preliminary data.</text>
</comment>
<keyword evidence="4" id="KW-0238">DNA-binding</keyword>
<dbReference type="Proteomes" id="UP000571017">
    <property type="component" value="Unassembled WGS sequence"/>
</dbReference>
<dbReference type="SUPFAM" id="SSF52172">
    <property type="entry name" value="CheY-like"/>
    <property type="match status" value="1"/>
</dbReference>
<keyword evidence="3" id="KW-0805">Transcription regulation</keyword>
<dbReference type="GO" id="GO:0000160">
    <property type="term" value="P:phosphorelay signal transduction system"/>
    <property type="evidence" value="ECO:0007669"/>
    <property type="project" value="InterPro"/>
</dbReference>
<dbReference type="SMART" id="SM00448">
    <property type="entry name" value="REC"/>
    <property type="match status" value="1"/>
</dbReference>
<accession>A0A838CUP0</accession>
<dbReference type="GO" id="GO:0003677">
    <property type="term" value="F:DNA binding"/>
    <property type="evidence" value="ECO:0007669"/>
    <property type="project" value="UniProtKB-KW"/>
</dbReference>
<evidence type="ECO:0000256" key="2">
    <source>
        <dbReference type="ARBA" id="ARBA00022553"/>
    </source>
</evidence>
<evidence type="ECO:0000256" key="1">
    <source>
        <dbReference type="ARBA" id="ARBA00004496"/>
    </source>
</evidence>
<evidence type="ECO:0000313" key="10">
    <source>
        <dbReference type="Proteomes" id="UP000571017"/>
    </source>
</evidence>
<dbReference type="PROSITE" id="PS00622">
    <property type="entry name" value="HTH_LUXR_1"/>
    <property type="match status" value="1"/>
</dbReference>
<dbReference type="PANTHER" id="PTHR43214:SF37">
    <property type="entry name" value="TRANSCRIPTIONAL REGULATORY PROTEIN YDFI"/>
    <property type="match status" value="1"/>
</dbReference>
<dbReference type="AlphaFoldDB" id="A0A838CUP0"/>
<dbReference type="RefSeq" id="WP_181472661.1">
    <property type="nucleotide sequence ID" value="NZ_JACEFG010000002.1"/>
</dbReference>
<dbReference type="PRINTS" id="PR00038">
    <property type="entry name" value="HTHLUXR"/>
</dbReference>
<keyword evidence="2 6" id="KW-0597">Phosphoprotein</keyword>
<dbReference type="Gene3D" id="3.40.50.2300">
    <property type="match status" value="1"/>
</dbReference>
<dbReference type="InterPro" id="IPR000792">
    <property type="entry name" value="Tscrpt_reg_LuxR_C"/>
</dbReference>
<evidence type="ECO:0000256" key="4">
    <source>
        <dbReference type="ARBA" id="ARBA00023125"/>
    </source>
</evidence>
<name>A0A838CUP0_9BACI</name>
<dbReference type="SUPFAM" id="SSF46894">
    <property type="entry name" value="C-terminal effector domain of the bipartite response regulators"/>
    <property type="match status" value="1"/>
</dbReference>
<dbReference type="GO" id="GO:0006355">
    <property type="term" value="P:regulation of DNA-templated transcription"/>
    <property type="evidence" value="ECO:0007669"/>
    <property type="project" value="InterPro"/>
</dbReference>
<protein>
    <submittedName>
        <fullName evidence="9">Response regulator transcription factor</fullName>
    </submittedName>
</protein>
<dbReference type="CDD" id="cd17535">
    <property type="entry name" value="REC_NarL-like"/>
    <property type="match status" value="1"/>
</dbReference>
<evidence type="ECO:0000256" key="3">
    <source>
        <dbReference type="ARBA" id="ARBA00023015"/>
    </source>
</evidence>
<dbReference type="GO" id="GO:0005737">
    <property type="term" value="C:cytoplasm"/>
    <property type="evidence" value="ECO:0007669"/>
    <property type="project" value="UniProtKB-SubCell"/>
</dbReference>
<dbReference type="EMBL" id="JACEFG010000002">
    <property type="protein sequence ID" value="MBA2175664.1"/>
    <property type="molecule type" value="Genomic_DNA"/>
</dbReference>
<sequence>MKTIDILVCDDHEILRKGIVELLNLQDGMEVIAEASDGKEAIELTEETNPDVILMDIQMPQCNGLEAVKQIRMQNEEVKIIMLTVSDEEADLYNSIKYGANGYLLKNMNLEELFSHIEGVLRGEASFSTGLANKLLNEFKSMAEQLQTQKVDQYNLSDRETEVLQLVVKGYSNDEIGKELFISQHTVKKHLGNILQKLHVKNRYQAATFALKEGIIEESD</sequence>
<dbReference type="InterPro" id="IPR001789">
    <property type="entry name" value="Sig_transdc_resp-reg_receiver"/>
</dbReference>
<keyword evidence="10" id="KW-1185">Reference proteome</keyword>
<dbReference type="Pfam" id="PF00196">
    <property type="entry name" value="GerE"/>
    <property type="match status" value="1"/>
</dbReference>
<evidence type="ECO:0000256" key="6">
    <source>
        <dbReference type="PROSITE-ProRule" id="PRU00169"/>
    </source>
</evidence>
<evidence type="ECO:0000259" key="8">
    <source>
        <dbReference type="PROSITE" id="PS50110"/>
    </source>
</evidence>
<dbReference type="Pfam" id="PF00072">
    <property type="entry name" value="Response_reg"/>
    <property type="match status" value="1"/>
</dbReference>
<dbReference type="InterPro" id="IPR039420">
    <property type="entry name" value="WalR-like"/>
</dbReference>
<evidence type="ECO:0000313" key="9">
    <source>
        <dbReference type="EMBL" id="MBA2175664.1"/>
    </source>
</evidence>
<evidence type="ECO:0000259" key="7">
    <source>
        <dbReference type="PROSITE" id="PS50043"/>
    </source>
</evidence>
<dbReference type="CDD" id="cd06170">
    <property type="entry name" value="LuxR_C_like"/>
    <property type="match status" value="1"/>
</dbReference>
<dbReference type="SMART" id="SM00421">
    <property type="entry name" value="HTH_LUXR"/>
    <property type="match status" value="1"/>
</dbReference>
<dbReference type="PANTHER" id="PTHR43214">
    <property type="entry name" value="TWO-COMPONENT RESPONSE REGULATOR"/>
    <property type="match status" value="1"/>
</dbReference>
<organism evidence="9 10">
    <name type="scientific">Halobacillus locisalis</name>
    <dbReference type="NCBI Taxonomy" id="220753"/>
    <lineage>
        <taxon>Bacteria</taxon>
        <taxon>Bacillati</taxon>
        <taxon>Bacillota</taxon>
        <taxon>Bacilli</taxon>
        <taxon>Bacillales</taxon>
        <taxon>Bacillaceae</taxon>
        <taxon>Halobacillus</taxon>
    </lineage>
</organism>
<feature type="modified residue" description="4-aspartylphosphate" evidence="6">
    <location>
        <position position="56"/>
    </location>
</feature>
<feature type="domain" description="HTH luxR-type" evidence="7">
    <location>
        <begin position="149"/>
        <end position="214"/>
    </location>
</feature>
<dbReference type="InterPro" id="IPR016032">
    <property type="entry name" value="Sig_transdc_resp-reg_C-effctor"/>
</dbReference>
<dbReference type="InterPro" id="IPR058245">
    <property type="entry name" value="NreC/VraR/RcsB-like_REC"/>
</dbReference>
<comment type="subcellular location">
    <subcellularLocation>
        <location evidence="1">Cytoplasm</location>
    </subcellularLocation>
</comment>
<reference evidence="9 10" key="1">
    <citation type="journal article" date="2004" name="Extremophiles">
        <title>Halobacillus locisalis sp. nov., a halophilic bacterium isolated from a marine solar saltern of the Yellow Sea in Korea.</title>
        <authorList>
            <person name="Yoon J.H."/>
            <person name="Kang K.H."/>
            <person name="Oh T.K."/>
            <person name="Park Y.H."/>
        </authorList>
    </citation>
    <scope>NUCLEOTIDE SEQUENCE [LARGE SCALE GENOMIC DNA]</scope>
    <source>
        <strain evidence="9 10">KCTC 3788</strain>
    </source>
</reference>
<feature type="domain" description="Response regulatory" evidence="8">
    <location>
        <begin position="5"/>
        <end position="121"/>
    </location>
</feature>
<keyword evidence="5" id="KW-0804">Transcription</keyword>
<dbReference type="PROSITE" id="PS50043">
    <property type="entry name" value="HTH_LUXR_2"/>
    <property type="match status" value="1"/>
</dbReference>
<dbReference type="PROSITE" id="PS50110">
    <property type="entry name" value="RESPONSE_REGULATORY"/>
    <property type="match status" value="1"/>
</dbReference>
<gene>
    <name evidence="9" type="ORF">H0266_12255</name>
</gene>
<dbReference type="InterPro" id="IPR011006">
    <property type="entry name" value="CheY-like_superfamily"/>
</dbReference>
<evidence type="ECO:0000256" key="5">
    <source>
        <dbReference type="ARBA" id="ARBA00023163"/>
    </source>
</evidence>